<dbReference type="Pfam" id="PF11412">
    <property type="entry name" value="DsbD_N"/>
    <property type="match status" value="1"/>
</dbReference>
<accession>A0A2P7BW32</accession>
<comment type="caution">
    <text evidence="3">The sequence shown here is derived from an EMBL/GenBank/DDBJ whole genome shotgun (WGS) entry which is preliminary data.</text>
</comment>
<dbReference type="AlphaFoldDB" id="A0A2P7BW32"/>
<reference evidence="4" key="1">
    <citation type="submission" date="2017-11" db="EMBL/GenBank/DDBJ databases">
        <authorList>
            <person name="Kuznetsova I."/>
            <person name="Sazanova A."/>
            <person name="Chirak E."/>
            <person name="Safronova V."/>
            <person name="Willems A."/>
        </authorList>
    </citation>
    <scope>NUCLEOTIDE SEQUENCE [LARGE SCALE GENOMIC DNA]</scope>
    <source>
        <strain evidence="4">STM 196</strain>
    </source>
</reference>
<keyword evidence="4" id="KW-1185">Reference proteome</keyword>
<name>A0A2P7BW32_9HYPH</name>
<proteinExistence type="predicted"/>
<feature type="domain" description="Thiol:disulfide interchange protein DsbD N-terminal" evidence="2">
    <location>
        <begin position="63"/>
        <end position="167"/>
    </location>
</feature>
<dbReference type="Proteomes" id="UP000241444">
    <property type="component" value="Unassembled WGS sequence"/>
</dbReference>
<evidence type="ECO:0000313" key="3">
    <source>
        <dbReference type="EMBL" id="PSH70663.1"/>
    </source>
</evidence>
<evidence type="ECO:0000313" key="4">
    <source>
        <dbReference type="Proteomes" id="UP000241444"/>
    </source>
</evidence>
<dbReference type="EMBL" id="PGGO01000001">
    <property type="protein sequence ID" value="PSH70663.1"/>
    <property type="molecule type" value="Genomic_DNA"/>
</dbReference>
<dbReference type="InterPro" id="IPR028250">
    <property type="entry name" value="DsbDN"/>
</dbReference>
<evidence type="ECO:0000256" key="1">
    <source>
        <dbReference type="SAM" id="SignalP"/>
    </source>
</evidence>
<protein>
    <recommendedName>
        <fullName evidence="2">Thiol:disulfide interchange protein DsbD N-terminal domain-containing protein</fullName>
    </recommendedName>
</protein>
<sequence length="285" mass="30876">MMNQISVILDRAQKACNGQKMKSKFYLLVAMLVLANPAFAANSDWTKTPGGSVRLIIDTPTQPTTEIRGALQINLDPGWKTYWKEPGDAGVPPELDLTESSNIKSYSISFPTPHRFEDGGTHWAGYKRPVALPVTLTLIDPAKPVHVKGHAFLGICETICIPVTAQFDISIHGTASDPLTKTIIDNAFSQLPQEASATFGATSAMRKDDRVRITVSLPDEYPEPDIFVAGDGAVTFGMSKLKGREAKRAVFSAPIVAGKDKKPIQLHYTLVQGDKAVSGSIDVQE</sequence>
<keyword evidence="1" id="KW-0732">Signal</keyword>
<gene>
    <name evidence="3" type="ORF">CU102_00995</name>
</gene>
<feature type="chain" id="PRO_5015170478" description="Thiol:disulfide interchange protein DsbD N-terminal domain-containing protein" evidence="1">
    <location>
        <begin position="41"/>
        <end position="285"/>
    </location>
</feature>
<organism evidence="3 4">
    <name type="scientific">Phyllobacterium brassicacearum</name>
    <dbReference type="NCBI Taxonomy" id="314235"/>
    <lineage>
        <taxon>Bacteria</taxon>
        <taxon>Pseudomonadati</taxon>
        <taxon>Pseudomonadota</taxon>
        <taxon>Alphaproteobacteria</taxon>
        <taxon>Hyphomicrobiales</taxon>
        <taxon>Phyllobacteriaceae</taxon>
        <taxon>Phyllobacterium</taxon>
    </lineage>
</organism>
<evidence type="ECO:0000259" key="2">
    <source>
        <dbReference type="Pfam" id="PF11412"/>
    </source>
</evidence>
<feature type="signal peptide" evidence="1">
    <location>
        <begin position="1"/>
        <end position="40"/>
    </location>
</feature>
<dbReference type="OrthoDB" id="9811036at2"/>